<dbReference type="AlphaFoldDB" id="A0A2P6N1T7"/>
<comment type="caution">
    <text evidence="3">The sequence shown here is derived from an EMBL/GenBank/DDBJ whole genome shotgun (WGS) entry which is preliminary data.</text>
</comment>
<feature type="region of interest" description="Disordered" evidence="1">
    <location>
        <begin position="293"/>
        <end position="312"/>
    </location>
</feature>
<dbReference type="Proteomes" id="UP000241769">
    <property type="component" value="Unassembled WGS sequence"/>
</dbReference>
<name>A0A2P6N1T7_9EUKA</name>
<dbReference type="Gene3D" id="3.40.50.1010">
    <property type="entry name" value="5'-nuclease"/>
    <property type="match status" value="1"/>
</dbReference>
<evidence type="ECO:0000259" key="2">
    <source>
        <dbReference type="Pfam" id="PF01936"/>
    </source>
</evidence>
<gene>
    <name evidence="3" type="ORF">PROFUN_08456</name>
</gene>
<dbReference type="GO" id="GO:0004540">
    <property type="term" value="F:RNA nuclease activity"/>
    <property type="evidence" value="ECO:0007669"/>
    <property type="project" value="InterPro"/>
</dbReference>
<dbReference type="InParanoid" id="A0A2P6N1T7"/>
<reference evidence="3 4" key="1">
    <citation type="journal article" date="2018" name="Genome Biol. Evol.">
        <title>Multiple Roots of Fruiting Body Formation in Amoebozoa.</title>
        <authorList>
            <person name="Hillmann F."/>
            <person name="Forbes G."/>
            <person name="Novohradska S."/>
            <person name="Ferling I."/>
            <person name="Riege K."/>
            <person name="Groth M."/>
            <person name="Westermann M."/>
            <person name="Marz M."/>
            <person name="Spaller T."/>
            <person name="Winckler T."/>
            <person name="Schaap P."/>
            <person name="Glockner G."/>
        </authorList>
    </citation>
    <scope>NUCLEOTIDE SEQUENCE [LARGE SCALE GENOMIC DNA]</scope>
    <source>
        <strain evidence="3 4">Jena</strain>
    </source>
</reference>
<dbReference type="STRING" id="1890364.A0A2P6N1T7"/>
<evidence type="ECO:0000313" key="4">
    <source>
        <dbReference type="Proteomes" id="UP000241769"/>
    </source>
</evidence>
<protein>
    <recommendedName>
        <fullName evidence="2">NYN domain-containing protein</fullName>
    </recommendedName>
</protein>
<dbReference type="InterPro" id="IPR021139">
    <property type="entry name" value="NYN"/>
</dbReference>
<dbReference type="OrthoDB" id="2311180at2759"/>
<organism evidence="3 4">
    <name type="scientific">Planoprotostelium fungivorum</name>
    <dbReference type="NCBI Taxonomy" id="1890364"/>
    <lineage>
        <taxon>Eukaryota</taxon>
        <taxon>Amoebozoa</taxon>
        <taxon>Evosea</taxon>
        <taxon>Variosea</taxon>
        <taxon>Cavosteliida</taxon>
        <taxon>Cavosteliaceae</taxon>
        <taxon>Planoprotostelium</taxon>
    </lineage>
</organism>
<feature type="domain" description="NYN" evidence="2">
    <location>
        <begin position="92"/>
        <end position="159"/>
    </location>
</feature>
<proteinExistence type="predicted"/>
<dbReference type="EMBL" id="MDYQ01000250">
    <property type="protein sequence ID" value="PRP77922.1"/>
    <property type="molecule type" value="Genomic_DNA"/>
</dbReference>
<sequence length="396" mass="46071">MRTTQNSMDDELRIFVDNSNLWIEGMKVAARAAGLETEQDPRWRIFPSKLHQLICNGRRATFAKLWGSIPPPNPALWDKIGEIFEVDVSKRSSWTNREKQVDVKIGHCAGRHLERVVANHLQLNTVFVIVSGDGDFKDTVEEIIKEGIRVEVWSWRSSLSEGIRSIEDDLLEVHYLDKYIQQVGFIEQTFKINAQKIPVDRTIIFPRPLRSNEHNGIICAWMSELQVPSYRYESREGLADAVLDARARFNGVLDAVFSWKEYRDGHRDADLSLTVSNHYNRIEENVPLPRATPPSIVEDEWTDPNVSRNRRQQRIPSQSCRYRIHCQNFPDCSFIHTRDDAEYLRTFGPKKLRKVKMCLNEICPFHNRPERCNHAHSEEDLFCPTCQEKGHKKNIH</sequence>
<dbReference type="Pfam" id="PF01936">
    <property type="entry name" value="NYN"/>
    <property type="match status" value="1"/>
</dbReference>
<keyword evidence="4" id="KW-1185">Reference proteome</keyword>
<evidence type="ECO:0000256" key="1">
    <source>
        <dbReference type="SAM" id="MobiDB-lite"/>
    </source>
</evidence>
<evidence type="ECO:0000313" key="3">
    <source>
        <dbReference type="EMBL" id="PRP77922.1"/>
    </source>
</evidence>
<accession>A0A2P6N1T7</accession>